<feature type="transmembrane region" description="Helical" evidence="1">
    <location>
        <begin position="67"/>
        <end position="86"/>
    </location>
</feature>
<proteinExistence type="predicted"/>
<gene>
    <name evidence="2" type="ORF">GCM10010439_73530</name>
</gene>
<keyword evidence="3" id="KW-1185">Reference proteome</keyword>
<reference evidence="2 3" key="1">
    <citation type="journal article" date="2019" name="Int. J. Syst. Evol. Microbiol.">
        <title>The Global Catalogue of Microorganisms (GCM) 10K type strain sequencing project: providing services to taxonomists for standard genome sequencing and annotation.</title>
        <authorList>
            <consortium name="The Broad Institute Genomics Platform"/>
            <consortium name="The Broad Institute Genome Sequencing Center for Infectious Disease"/>
            <person name="Wu L."/>
            <person name="Ma J."/>
        </authorList>
    </citation>
    <scope>NUCLEOTIDE SEQUENCE [LARGE SCALE GENOMIC DNA]</scope>
    <source>
        <strain evidence="2 3">JCM 8201</strain>
    </source>
</reference>
<comment type="caution">
    <text evidence="2">The sequence shown here is derived from an EMBL/GenBank/DDBJ whole genome shotgun (WGS) entry which is preliminary data.</text>
</comment>
<keyword evidence="1" id="KW-1133">Transmembrane helix</keyword>
<dbReference type="EMBL" id="BAAATZ010000047">
    <property type="protein sequence ID" value="GAA2738697.1"/>
    <property type="molecule type" value="Genomic_DNA"/>
</dbReference>
<sequence length="87" mass="8600">MAAGLGAVAAAVVTVVFATIGDGVGDEAPGLRGAVLEYGHTAVWGLLTAALAVTAADRGPRWLPRTIGYASLAVYAGFLAALVFGGK</sequence>
<evidence type="ECO:0000313" key="3">
    <source>
        <dbReference type="Proteomes" id="UP001501842"/>
    </source>
</evidence>
<protein>
    <submittedName>
        <fullName evidence="2">Uncharacterized protein</fullName>
    </submittedName>
</protein>
<organism evidence="2 3">
    <name type="scientific">Actinocorallia aurantiaca</name>
    <dbReference type="NCBI Taxonomy" id="46204"/>
    <lineage>
        <taxon>Bacteria</taxon>
        <taxon>Bacillati</taxon>
        <taxon>Actinomycetota</taxon>
        <taxon>Actinomycetes</taxon>
        <taxon>Streptosporangiales</taxon>
        <taxon>Thermomonosporaceae</taxon>
        <taxon>Actinocorallia</taxon>
    </lineage>
</organism>
<name>A0ABN3UV97_9ACTN</name>
<dbReference type="Proteomes" id="UP001501842">
    <property type="component" value="Unassembled WGS sequence"/>
</dbReference>
<accession>A0ABN3UV97</accession>
<keyword evidence="1" id="KW-0472">Membrane</keyword>
<feature type="transmembrane region" description="Helical" evidence="1">
    <location>
        <begin position="34"/>
        <end position="55"/>
    </location>
</feature>
<evidence type="ECO:0000256" key="1">
    <source>
        <dbReference type="SAM" id="Phobius"/>
    </source>
</evidence>
<evidence type="ECO:0000313" key="2">
    <source>
        <dbReference type="EMBL" id="GAA2738697.1"/>
    </source>
</evidence>
<keyword evidence="1" id="KW-0812">Transmembrane</keyword>